<dbReference type="STRING" id="381751.SAMN05444391_1392"/>
<dbReference type="OrthoDB" id="13642at2"/>
<evidence type="ECO:0000313" key="1">
    <source>
        <dbReference type="EMBL" id="SHK54552.1"/>
    </source>
</evidence>
<sequence length="161" mass="18730">MVKVLIVLYESLKEDVNLLSKLEETVKALKRFIGPDSLYITLTSQFKELFDRFPDLVFINNDKGSKLYAIYKGLRKLRGNNVLVVDGGTIFLRDKALDFISKKKNMILKRENLWGGLAYIKLVDLDYFIRTIERMLEEEVDLMKVVDTVHREYGIECEISS</sequence>
<dbReference type="EMBL" id="LT670846">
    <property type="protein sequence ID" value="SHK54552.1"/>
    <property type="molecule type" value="Genomic_DNA"/>
</dbReference>
<reference evidence="1 2" key="1">
    <citation type="submission" date="2016-11" db="EMBL/GenBank/DDBJ databases">
        <authorList>
            <person name="Jaros S."/>
            <person name="Januszkiewicz K."/>
            <person name="Wedrychowicz H."/>
        </authorList>
    </citation>
    <scope>NUCLEOTIDE SEQUENCE [LARGE SCALE GENOMIC DNA]</scope>
    <source>
        <strain evidence="1 2">DSM 19557</strain>
    </source>
</reference>
<gene>
    <name evidence="1" type="ORF">SAMN05444391_1392</name>
</gene>
<evidence type="ECO:0000313" key="2">
    <source>
        <dbReference type="Proteomes" id="UP000189810"/>
    </source>
</evidence>
<keyword evidence="2" id="KW-1185">Reference proteome</keyword>
<dbReference type="Proteomes" id="UP000189810">
    <property type="component" value="Chromosome I"/>
</dbReference>
<organism evidence="1 2">
    <name type="scientific">Thermocrinis minervae</name>
    <dbReference type="NCBI Taxonomy" id="381751"/>
    <lineage>
        <taxon>Bacteria</taxon>
        <taxon>Pseudomonadati</taxon>
        <taxon>Aquificota</taxon>
        <taxon>Aquificia</taxon>
        <taxon>Aquificales</taxon>
        <taxon>Aquificaceae</taxon>
        <taxon>Thermocrinis</taxon>
    </lineage>
</organism>
<accession>A0A1M6TBY2</accession>
<proteinExistence type="predicted"/>
<dbReference type="AlphaFoldDB" id="A0A1M6TBY2"/>
<dbReference type="RefSeq" id="WP_079654483.1">
    <property type="nucleotide sequence ID" value="NZ_LT670846.1"/>
</dbReference>
<protein>
    <submittedName>
        <fullName evidence="1">Uncharacterized protein</fullName>
    </submittedName>
</protein>
<name>A0A1M6TBY2_9AQUI</name>